<reference evidence="2 3" key="1">
    <citation type="submission" date="2019-11" db="EMBL/GenBank/DDBJ databases">
        <title>Whole genome sequence of Oryza granulata.</title>
        <authorList>
            <person name="Li W."/>
        </authorList>
    </citation>
    <scope>NUCLEOTIDE SEQUENCE [LARGE SCALE GENOMIC DNA]</scope>
    <source>
        <strain evidence="3">cv. Menghai</strain>
        <tissue evidence="2">Leaf</tissue>
    </source>
</reference>
<accession>A0A6G1CZ55</accession>
<evidence type="ECO:0000313" key="2">
    <source>
        <dbReference type="EMBL" id="KAF0905409.1"/>
    </source>
</evidence>
<keyword evidence="3" id="KW-1185">Reference proteome</keyword>
<comment type="caution">
    <text evidence="2">The sequence shown here is derived from an EMBL/GenBank/DDBJ whole genome shotgun (WGS) entry which is preliminary data.</text>
</comment>
<evidence type="ECO:0000256" key="1">
    <source>
        <dbReference type="SAM" id="MobiDB-lite"/>
    </source>
</evidence>
<dbReference type="EMBL" id="SPHZ02000007">
    <property type="protein sequence ID" value="KAF0905409.1"/>
    <property type="molecule type" value="Genomic_DNA"/>
</dbReference>
<proteinExistence type="predicted"/>
<organism evidence="2 3">
    <name type="scientific">Oryza meyeriana var. granulata</name>
    <dbReference type="NCBI Taxonomy" id="110450"/>
    <lineage>
        <taxon>Eukaryota</taxon>
        <taxon>Viridiplantae</taxon>
        <taxon>Streptophyta</taxon>
        <taxon>Embryophyta</taxon>
        <taxon>Tracheophyta</taxon>
        <taxon>Spermatophyta</taxon>
        <taxon>Magnoliopsida</taxon>
        <taxon>Liliopsida</taxon>
        <taxon>Poales</taxon>
        <taxon>Poaceae</taxon>
        <taxon>BOP clade</taxon>
        <taxon>Oryzoideae</taxon>
        <taxon>Oryzeae</taxon>
        <taxon>Oryzinae</taxon>
        <taxon>Oryza</taxon>
        <taxon>Oryza meyeriana</taxon>
    </lineage>
</organism>
<name>A0A6G1CZ55_9ORYZ</name>
<feature type="compositionally biased region" description="Acidic residues" evidence="1">
    <location>
        <begin position="61"/>
        <end position="76"/>
    </location>
</feature>
<gene>
    <name evidence="2" type="ORF">E2562_004386</name>
</gene>
<dbReference type="PANTHER" id="PTHR35360:SF3">
    <property type="entry name" value="OS07G0492700 PROTEIN"/>
    <property type="match status" value="1"/>
</dbReference>
<evidence type="ECO:0000313" key="3">
    <source>
        <dbReference type="Proteomes" id="UP000479710"/>
    </source>
</evidence>
<dbReference type="OrthoDB" id="696348at2759"/>
<sequence length="355" mass="39768">MELESTRAQCPHVSPFRPKEQQAYAGENEELGQIGAMVSEPKAQPQLVEGPGGEIEVQDPAGEEQDPAEEDDDDEQYAGVSLTTLMEEKRWEAALRRLERMQVTQQNSFKDFLGSALQQTVAGTCALVSTTKCVEVQHRWEYEALHGTSTFPCNAAAPRKLRKACLRKNIWTPQKGADIGDVLNKIQEQGGVRTTNGPTPAPSLLPVHSWQHHRWDRGGGLTADRIADLLDTRGPFVGVLWVCPWYALFDSAEDWDLVYQSGCARDEMHQFLSVDCFGENNLGLHSVVCFGYRVCDGELHVLILDNHKPTGPERWIHFSELEEVFTISVKLMNPLIHQGQGGSPIRYPQSRYETE</sequence>
<dbReference type="AlphaFoldDB" id="A0A6G1CZ55"/>
<protein>
    <submittedName>
        <fullName evidence="2">Uncharacterized protein</fullName>
    </submittedName>
</protein>
<feature type="region of interest" description="Disordered" evidence="1">
    <location>
        <begin position="1"/>
        <end position="76"/>
    </location>
</feature>
<dbReference type="Proteomes" id="UP000479710">
    <property type="component" value="Unassembled WGS sequence"/>
</dbReference>
<dbReference type="PANTHER" id="PTHR35360">
    <property type="entry name" value="OS01G0324125 PROTEIN-RELATED"/>
    <property type="match status" value="1"/>
</dbReference>